<sequence>MEKYKFFNSAPDDPRTYEASDFAEYFGSVLSTGLLHTDHVPGMEVSVAAGTLNTVVSAGKAIMLGRLYENTSDLTLTHSIPEATLNRIDRIVLRLDLRNSARNIHLAIKEGAAGATPVPPELTRDNFIYELSLAQILVRANTSQLQQADLVDERLYEDLCGIVYSLISIPTEQFQRQWDEFIGGIEDEGFATTGYVNEQVAVTETNAKNASLSRTGGTVNGVVTVNNPNLLGSTAGSIVDGITTNFSTGNQSKLVTRAMRVSNGNTWTSEAIELARYVDATQQATLRFEGDEIRFKNADNTWTSLRELKQSGVNAKQGIVDAINAMGGSASTGDIWSTLHTKIRGLYTGKKYVEGSLGTLSGNGYKSIYIGFVPSVVIVSSRYYDTANPLSLIYAIKSNKGTEEYDSNGYLRLGNFGTSMTVSNHVSNPHYDVTWQAWE</sequence>
<organism evidence="1 3">
    <name type="scientific">Paenibacillus urinalis</name>
    <dbReference type="NCBI Taxonomy" id="521520"/>
    <lineage>
        <taxon>Bacteria</taxon>
        <taxon>Bacillati</taxon>
        <taxon>Bacillota</taxon>
        <taxon>Bacilli</taxon>
        <taxon>Bacillales</taxon>
        <taxon>Paenibacillaceae</taxon>
        <taxon>Paenibacillus</taxon>
    </lineage>
</organism>
<protein>
    <submittedName>
        <fullName evidence="1">Uncharacterized protein</fullName>
    </submittedName>
</protein>
<dbReference type="AlphaFoldDB" id="A0AAX3MVG6"/>
<accession>A0AAX3MVG6</accession>
<proteinExistence type="predicted"/>
<dbReference type="Proteomes" id="UP001221519">
    <property type="component" value="Chromosome"/>
</dbReference>
<keyword evidence="4" id="KW-1185">Reference proteome</keyword>
<evidence type="ECO:0000313" key="3">
    <source>
        <dbReference type="Proteomes" id="UP001220962"/>
    </source>
</evidence>
<dbReference type="EMBL" id="CP118108">
    <property type="protein sequence ID" value="WDI00836.1"/>
    <property type="molecule type" value="Genomic_DNA"/>
</dbReference>
<evidence type="ECO:0000313" key="1">
    <source>
        <dbReference type="EMBL" id="WDH81121.1"/>
    </source>
</evidence>
<dbReference type="Proteomes" id="UP001220962">
    <property type="component" value="Chromosome"/>
</dbReference>
<reference evidence="1 4" key="1">
    <citation type="submission" date="2023-02" db="EMBL/GenBank/DDBJ databases">
        <title>Pathogen: clinical or host-associated sample.</title>
        <authorList>
            <person name="Hergert J."/>
            <person name="Casey R."/>
            <person name="Wagner J."/>
            <person name="Young E.L."/>
            <person name="Oakeson K.F."/>
        </authorList>
    </citation>
    <scope>NUCLEOTIDE SEQUENCE</scope>
    <source>
        <strain evidence="2 4">2022CK-00829</strain>
        <strain evidence="1">2022CK-00830</strain>
    </source>
</reference>
<evidence type="ECO:0000313" key="2">
    <source>
        <dbReference type="EMBL" id="WDI00836.1"/>
    </source>
</evidence>
<dbReference type="RefSeq" id="WP_052511778.1">
    <property type="nucleotide sequence ID" value="NZ_CP118101.1"/>
</dbReference>
<dbReference type="EMBL" id="CP118101">
    <property type="protein sequence ID" value="WDH81121.1"/>
    <property type="molecule type" value="Genomic_DNA"/>
</dbReference>
<evidence type="ECO:0000313" key="4">
    <source>
        <dbReference type="Proteomes" id="UP001221519"/>
    </source>
</evidence>
<name>A0AAX3MVG6_9BACL</name>
<gene>
    <name evidence="1" type="ORF">PUW23_16470</name>
    <name evidence="2" type="ORF">PUW25_16295</name>
</gene>